<evidence type="ECO:0000256" key="1">
    <source>
        <dbReference type="ARBA" id="ARBA00004651"/>
    </source>
</evidence>
<accession>A0A2M7QKK8</accession>
<dbReference type="GO" id="GO:0005886">
    <property type="term" value="C:plasma membrane"/>
    <property type="evidence" value="ECO:0007669"/>
    <property type="project" value="UniProtKB-SubCell"/>
</dbReference>
<proteinExistence type="inferred from homology"/>
<feature type="transmembrane region" description="Helical" evidence="8">
    <location>
        <begin position="37"/>
        <end position="56"/>
    </location>
</feature>
<name>A0A2M7QKK8_9BACT</name>
<keyword evidence="7 8" id="KW-0472">Membrane</keyword>
<evidence type="ECO:0000256" key="4">
    <source>
        <dbReference type="ARBA" id="ARBA00022475"/>
    </source>
</evidence>
<evidence type="ECO:0000313" key="9">
    <source>
        <dbReference type="EMBL" id="PIY72525.1"/>
    </source>
</evidence>
<feature type="transmembrane region" description="Helical" evidence="8">
    <location>
        <begin position="191"/>
        <end position="211"/>
    </location>
</feature>
<dbReference type="EMBL" id="PFLI01000019">
    <property type="protein sequence ID" value="PIY72525.1"/>
    <property type="molecule type" value="Genomic_DNA"/>
</dbReference>
<dbReference type="GO" id="GO:0055085">
    <property type="term" value="P:transmembrane transport"/>
    <property type="evidence" value="ECO:0007669"/>
    <property type="project" value="TreeGrafter"/>
</dbReference>
<dbReference type="InterPro" id="IPR002549">
    <property type="entry name" value="AI-2E-like"/>
</dbReference>
<gene>
    <name evidence="9" type="ORF">COY87_00475</name>
</gene>
<evidence type="ECO:0000256" key="7">
    <source>
        <dbReference type="ARBA" id="ARBA00023136"/>
    </source>
</evidence>
<feature type="transmembrane region" description="Helical" evidence="8">
    <location>
        <begin position="287"/>
        <end position="310"/>
    </location>
</feature>
<comment type="caution">
    <text evidence="9">The sequence shown here is derived from an EMBL/GenBank/DDBJ whole genome shotgun (WGS) entry which is preliminary data.</text>
</comment>
<evidence type="ECO:0000256" key="6">
    <source>
        <dbReference type="ARBA" id="ARBA00022989"/>
    </source>
</evidence>
<reference evidence="10" key="1">
    <citation type="submission" date="2017-09" db="EMBL/GenBank/DDBJ databases">
        <title>Depth-based differentiation of microbial function through sediment-hosted aquifers and enrichment of novel symbionts in the deep terrestrial subsurface.</title>
        <authorList>
            <person name="Probst A.J."/>
            <person name="Ladd B."/>
            <person name="Jarett J.K."/>
            <person name="Geller-Mcgrath D.E."/>
            <person name="Sieber C.M.K."/>
            <person name="Emerson J.B."/>
            <person name="Anantharaman K."/>
            <person name="Thomas B.C."/>
            <person name="Malmstrom R."/>
            <person name="Stieglmeier M."/>
            <person name="Klingl A."/>
            <person name="Woyke T."/>
            <person name="Ryan C.M."/>
            <person name="Banfield J.F."/>
        </authorList>
    </citation>
    <scope>NUCLEOTIDE SEQUENCE [LARGE SCALE GENOMIC DNA]</scope>
</reference>
<keyword evidence="3" id="KW-0813">Transport</keyword>
<organism evidence="9 10">
    <name type="scientific">Candidatus Roizmanbacteria bacterium CG_4_10_14_0_8_um_filter_33_9</name>
    <dbReference type="NCBI Taxonomy" id="1974826"/>
    <lineage>
        <taxon>Bacteria</taxon>
        <taxon>Candidatus Roizmaniibacteriota</taxon>
    </lineage>
</organism>
<feature type="transmembrane region" description="Helical" evidence="8">
    <location>
        <begin position="12"/>
        <end position="31"/>
    </location>
</feature>
<feature type="transmembrane region" description="Helical" evidence="8">
    <location>
        <begin position="242"/>
        <end position="266"/>
    </location>
</feature>
<comment type="subcellular location">
    <subcellularLocation>
        <location evidence="1">Cell membrane</location>
        <topology evidence="1">Multi-pass membrane protein</topology>
    </subcellularLocation>
</comment>
<keyword evidence="5 8" id="KW-0812">Transmembrane</keyword>
<protein>
    <recommendedName>
        <fullName evidence="11">AI-2E family transporter</fullName>
    </recommendedName>
</protein>
<evidence type="ECO:0008006" key="11">
    <source>
        <dbReference type="Google" id="ProtNLM"/>
    </source>
</evidence>
<evidence type="ECO:0000313" key="10">
    <source>
        <dbReference type="Proteomes" id="UP000229401"/>
    </source>
</evidence>
<evidence type="ECO:0000256" key="8">
    <source>
        <dbReference type="SAM" id="Phobius"/>
    </source>
</evidence>
<evidence type="ECO:0000256" key="5">
    <source>
        <dbReference type="ARBA" id="ARBA00022692"/>
    </source>
</evidence>
<comment type="similarity">
    <text evidence="2">Belongs to the autoinducer-2 exporter (AI-2E) (TC 2.A.86) family.</text>
</comment>
<sequence>MERNKLYRVEVSAKTIIFTVFFILLLFLFWVVRDLLFSLFIAFIIMSAVKPPVAYFEKKGIPRKLTTFLVFVFLFVFFGFLLSWIIPPLSQEVSLFVKYAPLMFRHINSPILSLLNLQSLTQYIPGVTNQALTIIKSIVSNAMFLVGTVFFSFYFTAEKDVVEKIVIRFFNETKTRRVVTLFDRIEKRMSAWLWGELLLMTVIGCMTFVGLNLIGVRYALPLAIIAGLLEVIPNLGPVLSTIPAFFIAITQSYFLGFSTIALYFIVQQLENNLIVPYIMRKAVGINPIVTLIALIVGGRVGGILGILLAIPLTLFFESIVSEVANNN</sequence>
<dbReference type="Pfam" id="PF01594">
    <property type="entry name" value="AI-2E_transport"/>
    <property type="match status" value="1"/>
</dbReference>
<keyword evidence="6 8" id="KW-1133">Transmembrane helix</keyword>
<keyword evidence="4" id="KW-1003">Cell membrane</keyword>
<feature type="transmembrane region" description="Helical" evidence="8">
    <location>
        <begin position="138"/>
        <end position="157"/>
    </location>
</feature>
<feature type="transmembrane region" description="Helical" evidence="8">
    <location>
        <begin position="68"/>
        <end position="87"/>
    </location>
</feature>
<dbReference type="AlphaFoldDB" id="A0A2M7QKK8"/>
<evidence type="ECO:0000256" key="2">
    <source>
        <dbReference type="ARBA" id="ARBA00009773"/>
    </source>
</evidence>
<dbReference type="PANTHER" id="PTHR21716">
    <property type="entry name" value="TRANSMEMBRANE PROTEIN"/>
    <property type="match status" value="1"/>
</dbReference>
<dbReference type="Proteomes" id="UP000229401">
    <property type="component" value="Unassembled WGS sequence"/>
</dbReference>
<dbReference type="PANTHER" id="PTHR21716:SF53">
    <property type="entry name" value="PERMEASE PERM-RELATED"/>
    <property type="match status" value="1"/>
</dbReference>
<evidence type="ECO:0000256" key="3">
    <source>
        <dbReference type="ARBA" id="ARBA00022448"/>
    </source>
</evidence>